<evidence type="ECO:0000256" key="3">
    <source>
        <dbReference type="PROSITE-ProRule" id="PRU00023"/>
    </source>
</evidence>
<keyword evidence="5" id="KW-1185">Reference proteome</keyword>
<evidence type="ECO:0000313" key="4">
    <source>
        <dbReference type="EMBL" id="MCZ8513279.1"/>
    </source>
</evidence>
<dbReference type="PROSITE" id="PS50088">
    <property type="entry name" value="ANK_REPEAT"/>
    <property type="match status" value="2"/>
</dbReference>
<reference evidence="4 5" key="1">
    <citation type="submission" date="2022-12" db="EMBL/GenBank/DDBJ databases">
        <title>Draft genome sequence of Paenibacillus sp. dW9.</title>
        <authorList>
            <person name="Choi E.-W."/>
            <person name="Kim D.-U."/>
        </authorList>
    </citation>
    <scope>NUCLEOTIDE SEQUENCE [LARGE SCALE GENOMIC DNA]</scope>
    <source>
        <strain evidence="5">dW9</strain>
    </source>
</reference>
<dbReference type="Pfam" id="PF12796">
    <property type="entry name" value="Ank_2"/>
    <property type="match status" value="1"/>
</dbReference>
<feature type="repeat" description="ANK" evidence="3">
    <location>
        <begin position="88"/>
        <end position="120"/>
    </location>
</feature>
<dbReference type="SMART" id="SM00248">
    <property type="entry name" value="ANK"/>
    <property type="match status" value="5"/>
</dbReference>
<accession>A0ABT4Q8R7</accession>
<evidence type="ECO:0000256" key="2">
    <source>
        <dbReference type="ARBA" id="ARBA00023043"/>
    </source>
</evidence>
<keyword evidence="1" id="KW-0677">Repeat</keyword>
<evidence type="ECO:0000256" key="1">
    <source>
        <dbReference type="ARBA" id="ARBA00022737"/>
    </source>
</evidence>
<name>A0ABT4Q8R7_9BACL</name>
<dbReference type="PROSITE" id="PS50297">
    <property type="entry name" value="ANK_REP_REGION"/>
    <property type="match status" value="2"/>
</dbReference>
<proteinExistence type="predicted"/>
<comment type="caution">
    <text evidence="4">The sequence shown here is derived from an EMBL/GenBank/DDBJ whole genome shotgun (WGS) entry which is preliminary data.</text>
</comment>
<dbReference type="PANTHER" id="PTHR24198:SF165">
    <property type="entry name" value="ANKYRIN REPEAT-CONTAINING PROTEIN-RELATED"/>
    <property type="match status" value="1"/>
</dbReference>
<dbReference type="PANTHER" id="PTHR24198">
    <property type="entry name" value="ANKYRIN REPEAT AND PROTEIN KINASE DOMAIN-CONTAINING PROTEIN"/>
    <property type="match status" value="1"/>
</dbReference>
<dbReference type="Proteomes" id="UP001527882">
    <property type="component" value="Unassembled WGS sequence"/>
</dbReference>
<dbReference type="SUPFAM" id="SSF48403">
    <property type="entry name" value="Ankyrin repeat"/>
    <property type="match status" value="1"/>
</dbReference>
<dbReference type="InterPro" id="IPR002110">
    <property type="entry name" value="Ankyrin_rpt"/>
</dbReference>
<dbReference type="Pfam" id="PF00023">
    <property type="entry name" value="Ank"/>
    <property type="match status" value="1"/>
</dbReference>
<sequence length="292" mass="31500">MVDDIPQDGDLAEVFPAAVRAVRTGDVELLAELLHEYPGLANARSMKGRTLLNHACDWPGHFPRVVETGRLLIASGADVNARAGDPDKGETPLQWAVSSNDVPMAELLIESGASVNGLDHDLRPLAQSLFYGNHEVAEMLVRRGAAMTLEFAAGLGRIDLLPGFFGPDGRLLPQAGPHTAPINNAIPPQDSKDERLEQALIYALINLRIDCVTCLLDYGADVNVMPTGFHFLGAPLHWAAHMGQADMVELLVNRGADIHAPAPKDKATPLSMAEHRKNDETARLLKKLGATR</sequence>
<keyword evidence="2 3" id="KW-0040">ANK repeat</keyword>
<organism evidence="4 5">
    <name type="scientific">Paenibacillus gyeongsangnamensis</name>
    <dbReference type="NCBI Taxonomy" id="3388067"/>
    <lineage>
        <taxon>Bacteria</taxon>
        <taxon>Bacillati</taxon>
        <taxon>Bacillota</taxon>
        <taxon>Bacilli</taxon>
        <taxon>Bacillales</taxon>
        <taxon>Paenibacillaceae</taxon>
        <taxon>Paenibacillus</taxon>
    </lineage>
</organism>
<evidence type="ECO:0000313" key="5">
    <source>
        <dbReference type="Proteomes" id="UP001527882"/>
    </source>
</evidence>
<dbReference type="Gene3D" id="1.25.40.20">
    <property type="entry name" value="Ankyrin repeat-containing domain"/>
    <property type="match status" value="2"/>
</dbReference>
<protein>
    <submittedName>
        <fullName evidence="4">Ankyrin repeat domain-containing protein</fullName>
    </submittedName>
</protein>
<gene>
    <name evidence="4" type="ORF">O9H85_12760</name>
</gene>
<dbReference type="RefSeq" id="WP_269881770.1">
    <property type="nucleotide sequence ID" value="NZ_JAQAGZ010000007.1"/>
</dbReference>
<feature type="repeat" description="ANK" evidence="3">
    <location>
        <begin position="235"/>
        <end position="263"/>
    </location>
</feature>
<dbReference type="EMBL" id="JAQAGZ010000007">
    <property type="protein sequence ID" value="MCZ8513279.1"/>
    <property type="molecule type" value="Genomic_DNA"/>
</dbReference>
<dbReference type="InterPro" id="IPR036770">
    <property type="entry name" value="Ankyrin_rpt-contain_sf"/>
</dbReference>